<sequence>MKCRKVATENTITKNIELKIETAGRLPHGHRIIDKQNKNRPRRIKALAINPSQKERVNVWNRFGESSARPPAVPVVPTTVDKSLKGAAPFSDKGDSGFPSERRGSRSVGEKDRHDENRASTNYGYDGEGADDGRERKPEENLPLMLLRYITLNITVHFDEPL</sequence>
<organism evidence="2 3">
    <name type="scientific">Trichinella murrelli</name>
    <dbReference type="NCBI Taxonomy" id="144512"/>
    <lineage>
        <taxon>Eukaryota</taxon>
        <taxon>Metazoa</taxon>
        <taxon>Ecdysozoa</taxon>
        <taxon>Nematoda</taxon>
        <taxon>Enoplea</taxon>
        <taxon>Dorylaimia</taxon>
        <taxon>Trichinellida</taxon>
        <taxon>Trichinellidae</taxon>
        <taxon>Trichinella</taxon>
    </lineage>
</organism>
<protein>
    <submittedName>
        <fullName evidence="2">Uncharacterized protein</fullName>
    </submittedName>
</protein>
<evidence type="ECO:0000313" key="3">
    <source>
        <dbReference type="Proteomes" id="UP000055048"/>
    </source>
</evidence>
<reference evidence="2 3" key="1">
    <citation type="submission" date="2015-01" db="EMBL/GenBank/DDBJ databases">
        <title>Evolution of Trichinella species and genotypes.</title>
        <authorList>
            <person name="Korhonen P.K."/>
            <person name="Edoardo P."/>
            <person name="Giuseppe L.R."/>
            <person name="Gasser R.B."/>
        </authorList>
    </citation>
    <scope>NUCLEOTIDE SEQUENCE [LARGE SCALE GENOMIC DNA]</scope>
    <source>
        <strain evidence="2">ISS417</strain>
    </source>
</reference>
<dbReference type="Proteomes" id="UP000055048">
    <property type="component" value="Unassembled WGS sequence"/>
</dbReference>
<dbReference type="EMBL" id="JYDJ01000690">
    <property type="protein sequence ID" value="KRX33854.1"/>
    <property type="molecule type" value="Genomic_DNA"/>
</dbReference>
<evidence type="ECO:0000256" key="1">
    <source>
        <dbReference type="SAM" id="MobiDB-lite"/>
    </source>
</evidence>
<comment type="caution">
    <text evidence="2">The sequence shown here is derived from an EMBL/GenBank/DDBJ whole genome shotgun (WGS) entry which is preliminary data.</text>
</comment>
<proteinExistence type="predicted"/>
<gene>
    <name evidence="2" type="ORF">T05_13723</name>
</gene>
<accession>A0A0V0T4F5</accession>
<evidence type="ECO:0000313" key="2">
    <source>
        <dbReference type="EMBL" id="KRX33854.1"/>
    </source>
</evidence>
<keyword evidence="3" id="KW-1185">Reference proteome</keyword>
<feature type="region of interest" description="Disordered" evidence="1">
    <location>
        <begin position="62"/>
        <end position="137"/>
    </location>
</feature>
<feature type="compositionally biased region" description="Basic and acidic residues" evidence="1">
    <location>
        <begin position="92"/>
        <end position="118"/>
    </location>
</feature>
<dbReference type="AlphaFoldDB" id="A0A0V0T4F5"/>
<name>A0A0V0T4F5_9BILA</name>